<dbReference type="AlphaFoldDB" id="A0A016VIM1"/>
<name>A0A016VIM1_9BILA</name>
<sequence>MDLSLLGYDCSHFSERGLSILHMAVWNSLFTKRGCGSTAYHLQNCCAQTSVARSFFPVSTFSSSGYCIYNAAHDEEPSIYSTLITAIVLFFMCRKPRRTEDIKKTGESVWCEFQPHQIHR</sequence>
<comment type="caution">
    <text evidence="1">The sequence shown here is derived from an EMBL/GenBank/DDBJ whole genome shotgun (WGS) entry which is preliminary data.</text>
</comment>
<protein>
    <submittedName>
        <fullName evidence="1">Uncharacterized protein</fullName>
    </submittedName>
</protein>
<organism evidence="1 2">
    <name type="scientific">Ancylostoma ceylanicum</name>
    <dbReference type="NCBI Taxonomy" id="53326"/>
    <lineage>
        <taxon>Eukaryota</taxon>
        <taxon>Metazoa</taxon>
        <taxon>Ecdysozoa</taxon>
        <taxon>Nematoda</taxon>
        <taxon>Chromadorea</taxon>
        <taxon>Rhabditida</taxon>
        <taxon>Rhabditina</taxon>
        <taxon>Rhabditomorpha</taxon>
        <taxon>Strongyloidea</taxon>
        <taxon>Ancylostomatidae</taxon>
        <taxon>Ancylostomatinae</taxon>
        <taxon>Ancylostoma</taxon>
    </lineage>
</organism>
<gene>
    <name evidence="1" type="primary">Acey_s0009.g623</name>
    <name evidence="1" type="ORF">Y032_0009g623</name>
</gene>
<accession>A0A016VIM1</accession>
<dbReference type="EMBL" id="JARK01001345">
    <property type="protein sequence ID" value="EYC27280.1"/>
    <property type="molecule type" value="Genomic_DNA"/>
</dbReference>
<dbReference type="OrthoDB" id="5804615at2759"/>
<proteinExistence type="predicted"/>
<evidence type="ECO:0000313" key="2">
    <source>
        <dbReference type="Proteomes" id="UP000024635"/>
    </source>
</evidence>
<dbReference type="Proteomes" id="UP000024635">
    <property type="component" value="Unassembled WGS sequence"/>
</dbReference>
<reference evidence="2" key="1">
    <citation type="journal article" date="2015" name="Nat. Genet.">
        <title>The genome and transcriptome of the zoonotic hookworm Ancylostoma ceylanicum identify infection-specific gene families.</title>
        <authorList>
            <person name="Schwarz E.M."/>
            <person name="Hu Y."/>
            <person name="Antoshechkin I."/>
            <person name="Miller M.M."/>
            <person name="Sternberg P.W."/>
            <person name="Aroian R.V."/>
        </authorList>
    </citation>
    <scope>NUCLEOTIDE SEQUENCE</scope>
    <source>
        <strain evidence="2">HY135</strain>
    </source>
</reference>
<keyword evidence="2" id="KW-1185">Reference proteome</keyword>
<evidence type="ECO:0000313" key="1">
    <source>
        <dbReference type="EMBL" id="EYC27280.1"/>
    </source>
</evidence>